<dbReference type="NCBIfam" id="TIGR01409">
    <property type="entry name" value="TAT_signal_seq"/>
    <property type="match status" value="1"/>
</dbReference>
<dbReference type="GO" id="GO:0015888">
    <property type="term" value="P:thiamine transport"/>
    <property type="evidence" value="ECO:0007669"/>
    <property type="project" value="TreeGrafter"/>
</dbReference>
<comment type="similarity">
    <text evidence="2">Belongs to the bacterial solute-binding protein 1 family.</text>
</comment>
<evidence type="ECO:0000256" key="2">
    <source>
        <dbReference type="ARBA" id="ARBA00008520"/>
    </source>
</evidence>
<dbReference type="GO" id="GO:0030976">
    <property type="term" value="F:thiamine pyrophosphate binding"/>
    <property type="evidence" value="ECO:0007669"/>
    <property type="project" value="TreeGrafter"/>
</dbReference>
<dbReference type="GO" id="GO:0030975">
    <property type="term" value="F:thiamine binding"/>
    <property type="evidence" value="ECO:0007669"/>
    <property type="project" value="TreeGrafter"/>
</dbReference>
<dbReference type="GO" id="GO:0030288">
    <property type="term" value="C:outer membrane-bounded periplasmic space"/>
    <property type="evidence" value="ECO:0007669"/>
    <property type="project" value="TreeGrafter"/>
</dbReference>
<dbReference type="CDD" id="cd13589">
    <property type="entry name" value="PBP2_polyamine_RpCGA009"/>
    <property type="match status" value="1"/>
</dbReference>
<proteinExistence type="inferred from homology"/>
<keyword evidence="3" id="KW-0813">Transport</keyword>
<dbReference type="InterPro" id="IPR019546">
    <property type="entry name" value="TAT_signal_bac_arc"/>
</dbReference>
<dbReference type="RefSeq" id="WP_074770342.1">
    <property type="nucleotide sequence ID" value="NZ_FNKP01000002.1"/>
</dbReference>
<organism evidence="6 7">
    <name type="scientific">Paraburkholderia fungorum</name>
    <dbReference type="NCBI Taxonomy" id="134537"/>
    <lineage>
        <taxon>Bacteria</taxon>
        <taxon>Pseudomonadati</taxon>
        <taxon>Pseudomonadota</taxon>
        <taxon>Betaproteobacteria</taxon>
        <taxon>Burkholderiales</taxon>
        <taxon>Burkholderiaceae</taxon>
        <taxon>Paraburkholderia</taxon>
    </lineage>
</organism>
<evidence type="ECO:0000256" key="4">
    <source>
        <dbReference type="ARBA" id="ARBA00022729"/>
    </source>
</evidence>
<reference evidence="7" key="1">
    <citation type="submission" date="2016-10" db="EMBL/GenBank/DDBJ databases">
        <authorList>
            <person name="Varghese N."/>
        </authorList>
    </citation>
    <scope>NUCLEOTIDE SEQUENCE [LARGE SCALE GENOMIC DNA]</scope>
    <source>
        <strain evidence="7">GAS106B</strain>
    </source>
</reference>
<evidence type="ECO:0000256" key="1">
    <source>
        <dbReference type="ARBA" id="ARBA00004418"/>
    </source>
</evidence>
<name>A0A1H1INV8_9BURK</name>
<dbReference type="InterPro" id="IPR006311">
    <property type="entry name" value="TAT_signal"/>
</dbReference>
<gene>
    <name evidence="6" type="ORF">SAMN05443245_5442</name>
</gene>
<evidence type="ECO:0000313" key="7">
    <source>
        <dbReference type="Proteomes" id="UP000183487"/>
    </source>
</evidence>
<dbReference type="SUPFAM" id="SSF53850">
    <property type="entry name" value="Periplasmic binding protein-like II"/>
    <property type="match status" value="1"/>
</dbReference>
<evidence type="ECO:0000256" key="3">
    <source>
        <dbReference type="ARBA" id="ARBA00022448"/>
    </source>
</evidence>
<dbReference type="Pfam" id="PF13416">
    <property type="entry name" value="SBP_bac_8"/>
    <property type="match status" value="1"/>
</dbReference>
<dbReference type="Gene3D" id="3.40.190.10">
    <property type="entry name" value="Periplasmic binding protein-like II"/>
    <property type="match status" value="2"/>
</dbReference>
<dbReference type="EMBL" id="FNKP01000002">
    <property type="protein sequence ID" value="SDR39384.1"/>
    <property type="molecule type" value="Genomic_DNA"/>
</dbReference>
<keyword evidence="4" id="KW-0732">Signal</keyword>
<dbReference type="OrthoDB" id="8874923at2"/>
<evidence type="ECO:0000313" key="6">
    <source>
        <dbReference type="EMBL" id="SDR39384.1"/>
    </source>
</evidence>
<comment type="subcellular location">
    <subcellularLocation>
        <location evidence="1">Periplasm</location>
    </subcellularLocation>
</comment>
<dbReference type="PROSITE" id="PS51318">
    <property type="entry name" value="TAT"/>
    <property type="match status" value="1"/>
</dbReference>
<dbReference type="AlphaFoldDB" id="A0A1H1INV8"/>
<dbReference type="InterPro" id="IPR006059">
    <property type="entry name" value="SBP"/>
</dbReference>
<keyword evidence="7" id="KW-1185">Reference proteome</keyword>
<sequence>MSKSNHPAQSPERRQFLTGVAGIAVAAATSPLLLHSKRAFAADQQMTLVTWGGAYRQALEESVVKPFSKETGIQVTIVDTPDMAKLRAQVQTNNVQWDVFDAPGALGVAGANAGLWEPLDPAMFDRGDLIIDIKNNLLPWYVFVGGVAWDPKKYPAGKHPKNFAEYFDTKAFPGRRTFRNRPSETFEAALLADGVSPKHLYPLDIDRAFRSLERIKPDVVKWIDQTPQTLTLLQTGEADFTYTYASRVRPAKAGGQSVDFSFDQTVNGFEYLAIVKNAPNKIAATKFLAFAARPDRQAAFMELIGNTPSSKKALTLMSADSRKWIPDLQSANSVLMDDGWWAKNFDDVTRRFKEWAMS</sequence>
<dbReference type="PANTHER" id="PTHR30006:SF3">
    <property type="entry name" value="THIAMINE-BINDING PERIPLASMIC PROTEIN"/>
    <property type="match status" value="1"/>
</dbReference>
<keyword evidence="5" id="KW-0574">Periplasm</keyword>
<evidence type="ECO:0000256" key="5">
    <source>
        <dbReference type="ARBA" id="ARBA00022764"/>
    </source>
</evidence>
<dbReference type="PANTHER" id="PTHR30006">
    <property type="entry name" value="THIAMINE-BINDING PERIPLASMIC PROTEIN-RELATED"/>
    <property type="match status" value="1"/>
</dbReference>
<dbReference type="Proteomes" id="UP000183487">
    <property type="component" value="Unassembled WGS sequence"/>
</dbReference>
<accession>A0A1H1INV8</accession>
<protein>
    <submittedName>
        <fullName evidence="6">Putative spermidine/putrescine transport system substrate-binding protein</fullName>
    </submittedName>
</protein>